<protein>
    <submittedName>
        <fullName evidence="1">Uncharacterized protein</fullName>
    </submittedName>
</protein>
<dbReference type="EMBL" id="UINC01120277">
    <property type="protein sequence ID" value="SVC94668.1"/>
    <property type="molecule type" value="Genomic_DNA"/>
</dbReference>
<reference evidence="1" key="1">
    <citation type="submission" date="2018-05" db="EMBL/GenBank/DDBJ databases">
        <authorList>
            <person name="Lanie J.A."/>
            <person name="Ng W.-L."/>
            <person name="Kazmierczak K.M."/>
            <person name="Andrzejewski T.M."/>
            <person name="Davidsen T.M."/>
            <person name="Wayne K.J."/>
            <person name="Tettelin H."/>
            <person name="Glass J.I."/>
            <person name="Rusch D."/>
            <person name="Podicherti R."/>
            <person name="Tsui H.-C.T."/>
            <person name="Winkler M.E."/>
        </authorList>
    </citation>
    <scope>NUCLEOTIDE SEQUENCE</scope>
</reference>
<feature type="non-terminal residue" evidence="1">
    <location>
        <position position="1"/>
    </location>
</feature>
<organism evidence="1">
    <name type="scientific">marine metagenome</name>
    <dbReference type="NCBI Taxonomy" id="408172"/>
    <lineage>
        <taxon>unclassified sequences</taxon>
        <taxon>metagenomes</taxon>
        <taxon>ecological metagenomes</taxon>
    </lineage>
</organism>
<proteinExistence type="predicted"/>
<accession>A0A382RCC9</accession>
<sequence>VTPSSGSEFSRIAAIGRARSHSHGDFIVSAIMNLCPAEGYHRRPAPIETSLTSGQV</sequence>
<evidence type="ECO:0000313" key="1">
    <source>
        <dbReference type="EMBL" id="SVC94668.1"/>
    </source>
</evidence>
<gene>
    <name evidence="1" type="ORF">METZ01_LOCUS347522</name>
</gene>
<name>A0A382RCC9_9ZZZZ</name>
<feature type="non-terminal residue" evidence="1">
    <location>
        <position position="56"/>
    </location>
</feature>
<dbReference type="AlphaFoldDB" id="A0A382RCC9"/>